<evidence type="ECO:0000313" key="5">
    <source>
        <dbReference type="Proteomes" id="UP000288805"/>
    </source>
</evidence>
<gene>
    <name evidence="4" type="primary">RE1_83</name>
    <name evidence="4" type="ORF">CK203_022707</name>
</gene>
<dbReference type="InterPro" id="IPR054722">
    <property type="entry name" value="PolX-like_BBD"/>
</dbReference>
<dbReference type="AlphaFoldDB" id="A0A438JEB1"/>
<evidence type="ECO:0000313" key="4">
    <source>
        <dbReference type="EMBL" id="RVX07297.1"/>
    </source>
</evidence>
<evidence type="ECO:0000259" key="3">
    <source>
        <dbReference type="Pfam" id="PF22936"/>
    </source>
</evidence>
<dbReference type="EMBL" id="QGNW01000046">
    <property type="protein sequence ID" value="RVX07297.1"/>
    <property type="molecule type" value="Genomic_DNA"/>
</dbReference>
<name>A0A438JEB1_VITVI</name>
<feature type="region of interest" description="Disordered" evidence="1">
    <location>
        <begin position="233"/>
        <end position="254"/>
    </location>
</feature>
<comment type="caution">
    <text evidence="4">The sequence shown here is derived from an EMBL/GenBank/DDBJ whole genome shotgun (WGS) entry which is preliminary data.</text>
</comment>
<dbReference type="Pfam" id="PF14223">
    <property type="entry name" value="Retrotran_gag_2"/>
    <property type="match status" value="1"/>
</dbReference>
<feature type="domain" description="Retrovirus-related Pol polyprotein from transposon TNT 1-94-like beta-barrel" evidence="3">
    <location>
        <begin position="301"/>
        <end position="379"/>
    </location>
</feature>
<feature type="compositionally biased region" description="Low complexity" evidence="1">
    <location>
        <begin position="242"/>
        <end position="254"/>
    </location>
</feature>
<accession>A0A438JEB1</accession>
<feature type="domain" description="GAG-pre-integrase" evidence="2">
    <location>
        <begin position="410"/>
        <end position="479"/>
    </location>
</feature>
<evidence type="ECO:0000256" key="1">
    <source>
        <dbReference type="SAM" id="MobiDB-lite"/>
    </source>
</evidence>
<dbReference type="Proteomes" id="UP000288805">
    <property type="component" value="Unassembled WGS sequence"/>
</dbReference>
<dbReference type="InterPro" id="IPR025724">
    <property type="entry name" value="GAG-pre-integrase_dom"/>
</dbReference>
<protein>
    <submittedName>
        <fullName evidence="4">Retrovirus-related Pol polyprotein from transposon RE1</fullName>
    </submittedName>
</protein>
<organism evidence="4 5">
    <name type="scientific">Vitis vinifera</name>
    <name type="common">Grape</name>
    <dbReference type="NCBI Taxonomy" id="29760"/>
    <lineage>
        <taxon>Eukaryota</taxon>
        <taxon>Viridiplantae</taxon>
        <taxon>Streptophyta</taxon>
        <taxon>Embryophyta</taxon>
        <taxon>Tracheophyta</taxon>
        <taxon>Spermatophyta</taxon>
        <taxon>Magnoliopsida</taxon>
        <taxon>eudicotyledons</taxon>
        <taxon>Gunneridae</taxon>
        <taxon>Pentapetalae</taxon>
        <taxon>rosids</taxon>
        <taxon>Vitales</taxon>
        <taxon>Vitaceae</taxon>
        <taxon>Viteae</taxon>
        <taxon>Vitis</taxon>
    </lineage>
</organism>
<dbReference type="Pfam" id="PF13976">
    <property type="entry name" value="gag_pre-integrs"/>
    <property type="match status" value="1"/>
</dbReference>
<evidence type="ECO:0000259" key="2">
    <source>
        <dbReference type="Pfam" id="PF13976"/>
    </source>
</evidence>
<dbReference type="Pfam" id="PF22936">
    <property type="entry name" value="Pol_BBD"/>
    <property type="match status" value="1"/>
</dbReference>
<proteinExistence type="predicted"/>
<reference evidence="4 5" key="1">
    <citation type="journal article" date="2018" name="PLoS Genet.">
        <title>Population sequencing reveals clonal diversity and ancestral inbreeding in the grapevine cultivar Chardonnay.</title>
        <authorList>
            <person name="Roach M.J."/>
            <person name="Johnson D.L."/>
            <person name="Bohlmann J."/>
            <person name="van Vuuren H.J."/>
            <person name="Jones S.J."/>
            <person name="Pretorius I.S."/>
            <person name="Schmidt S.A."/>
            <person name="Borneman A.R."/>
        </authorList>
    </citation>
    <scope>NUCLEOTIDE SEQUENCE [LARGE SCALE GENOMIC DNA]</scope>
    <source>
        <strain evidence="5">cv. Chardonnay</strain>
        <tissue evidence="4">Leaf</tissue>
    </source>
</reference>
<sequence>MADSASSSSSLPLNTMVHMLTIKLTSSNYLLWKNQFVPLLASQDLFSYLDGSIRAPSTTILAAYGTTKSNPVYTSWLHTDQTLLSLLYYSLTEESMSEVLGLCHSHEAWHTLEVSFSHRSKTRELQFKDELQLMQCGFQSIAEFSSTFKGLCDQLAAIGRPIDDTDKVHWYLRALGPDYKIFSTTMMSQLQLPSFAEIVPKALSHEIFKRSISHSSSNSAYYVQQTSKSVGAKKWKNRPLTSSSSSANSKSSSTIHSQLCDKDGHLAKRCWSFLKLKKKQSANIAEAFSACSIQDLNDSEWFPDSGAMSHMTSDTEVVDQPTLYSSNERVMVGNGQSLAISHTSSISSPIPSSSLLLSNVLVVLGIKKNLISISQLTKDNNCLVTFSSFGFTIQDQVTRTVLGVGRCENGLYVLDHCHHALMSTTSPSPRASVRLWHARLGHPNYRTVASLSRLGYISCSNKLVNIDSEICVGCRLGKSIVYLFL</sequence>
<dbReference type="PANTHER" id="PTHR47481:SF35">
    <property type="entry name" value="ZINC FINGER, CCHC-TYPE-RELATED"/>
    <property type="match status" value="1"/>
</dbReference>
<dbReference type="PANTHER" id="PTHR47481">
    <property type="match status" value="1"/>
</dbReference>